<dbReference type="GO" id="GO:0000271">
    <property type="term" value="P:polysaccharide biosynthetic process"/>
    <property type="evidence" value="ECO:0007669"/>
    <property type="project" value="TreeGrafter"/>
</dbReference>
<feature type="transmembrane region" description="Helical" evidence="1">
    <location>
        <begin position="111"/>
        <end position="139"/>
    </location>
</feature>
<dbReference type="InterPro" id="IPR050879">
    <property type="entry name" value="Acyltransferase_3"/>
</dbReference>
<reference evidence="3 4" key="1">
    <citation type="submission" date="2016-10" db="EMBL/GenBank/DDBJ databases">
        <authorList>
            <person name="de Groot N.N."/>
        </authorList>
    </citation>
    <scope>NUCLEOTIDE SEQUENCE [LARGE SCALE GENOMIC DNA]</scope>
    <source>
        <strain evidence="3 4">DSM 22489</strain>
    </source>
</reference>
<sequence length="373" mass="42043">MIAQQPRLQPGLEALEKNVPGGTRPSYLPTLDGWRAIAILLVLLNHSVTLGGEHFNTATFHYFGPIGVEIFFELSGLLICNRLLDEERLTGSLNLKGFYVRRIFRIQPLALLYVTVVVGLTLLHRIPNFPAGIASAYLLVRNFVGMRAPAALGWATAHFWSLSVEEHFYLFLPSFLLFVRRRRAEWILALGSAGVLWRTYQYVSHGNSLPFAIDVRTDLSLCFLLIPASFAVLLQRPAMQAAARRYLRLMWVLPLALLALPPISPLHPISALVDSLLIVTTLTHPTEWYSRVLELPPLQFLGRISYSIYVWQELFLSNYWTRGQVHAFGRLNQSPWVVLLVFPVAIASYYGIEKPLIRLGHRLAPSATPGRAL</sequence>
<dbReference type="RefSeq" id="WP_103933405.1">
    <property type="nucleotide sequence ID" value="NZ_FNVA01000004.1"/>
</dbReference>
<feature type="transmembrane region" description="Helical" evidence="1">
    <location>
        <begin position="159"/>
        <end position="179"/>
    </location>
</feature>
<dbReference type="Proteomes" id="UP000236728">
    <property type="component" value="Unassembled WGS sequence"/>
</dbReference>
<dbReference type="GO" id="GO:0016787">
    <property type="term" value="F:hydrolase activity"/>
    <property type="evidence" value="ECO:0007669"/>
    <property type="project" value="UniProtKB-KW"/>
</dbReference>
<feature type="transmembrane region" description="Helical" evidence="1">
    <location>
        <begin position="334"/>
        <end position="352"/>
    </location>
</feature>
<keyword evidence="3" id="KW-0808">Transferase</keyword>
<keyword evidence="1" id="KW-0472">Membrane</keyword>
<keyword evidence="1" id="KW-0812">Transmembrane</keyword>
<keyword evidence="3" id="KW-0012">Acyltransferase</keyword>
<evidence type="ECO:0000313" key="3">
    <source>
        <dbReference type="EMBL" id="SEG32372.1"/>
    </source>
</evidence>
<evidence type="ECO:0000259" key="2">
    <source>
        <dbReference type="Pfam" id="PF01757"/>
    </source>
</evidence>
<dbReference type="InterPro" id="IPR002656">
    <property type="entry name" value="Acyl_transf_3_dom"/>
</dbReference>
<feature type="transmembrane region" description="Helical" evidence="1">
    <location>
        <begin position="246"/>
        <end position="264"/>
    </location>
</feature>
<feature type="transmembrane region" description="Helical" evidence="1">
    <location>
        <begin position="186"/>
        <end position="203"/>
    </location>
</feature>
<keyword evidence="3" id="KW-0378">Hydrolase</keyword>
<dbReference type="GO" id="GO:0016020">
    <property type="term" value="C:membrane"/>
    <property type="evidence" value="ECO:0007669"/>
    <property type="project" value="TreeGrafter"/>
</dbReference>
<dbReference type="PANTHER" id="PTHR23028">
    <property type="entry name" value="ACETYLTRANSFERASE"/>
    <property type="match status" value="1"/>
</dbReference>
<dbReference type="PANTHER" id="PTHR23028:SF53">
    <property type="entry name" value="ACYL_TRANSF_3 DOMAIN-CONTAINING PROTEIN"/>
    <property type="match status" value="1"/>
</dbReference>
<dbReference type="EMBL" id="FNVA01000004">
    <property type="protein sequence ID" value="SEG32372.1"/>
    <property type="molecule type" value="Genomic_DNA"/>
</dbReference>
<dbReference type="Pfam" id="PF01757">
    <property type="entry name" value="Acyl_transf_3"/>
    <property type="match status" value="1"/>
</dbReference>
<evidence type="ECO:0000256" key="1">
    <source>
        <dbReference type="SAM" id="Phobius"/>
    </source>
</evidence>
<accession>A0A1H5Z7U6</accession>
<gene>
    <name evidence="3" type="ORF">SAMN05421819_2505</name>
</gene>
<proteinExistence type="predicted"/>
<dbReference type="AlphaFoldDB" id="A0A1H5Z7U6"/>
<keyword evidence="4" id="KW-1185">Reference proteome</keyword>
<feature type="domain" description="Acyltransferase 3" evidence="2">
    <location>
        <begin position="31"/>
        <end position="347"/>
    </location>
</feature>
<feature type="transmembrane region" description="Helical" evidence="1">
    <location>
        <begin position="215"/>
        <end position="234"/>
    </location>
</feature>
<dbReference type="GO" id="GO:0016747">
    <property type="term" value="F:acyltransferase activity, transferring groups other than amino-acyl groups"/>
    <property type="evidence" value="ECO:0007669"/>
    <property type="project" value="InterPro"/>
</dbReference>
<protein>
    <submittedName>
        <fullName evidence="3">Peptidoglycan/LPS O-acetylase OafA/YrhL, contains acyltransferase and SGNH-hydrolase domains</fullName>
    </submittedName>
</protein>
<evidence type="ECO:0000313" key="4">
    <source>
        <dbReference type="Proteomes" id="UP000236728"/>
    </source>
</evidence>
<keyword evidence="1" id="KW-1133">Transmembrane helix</keyword>
<organism evidence="3 4">
    <name type="scientific">Bryocella elongata</name>
    <dbReference type="NCBI Taxonomy" id="863522"/>
    <lineage>
        <taxon>Bacteria</taxon>
        <taxon>Pseudomonadati</taxon>
        <taxon>Acidobacteriota</taxon>
        <taxon>Terriglobia</taxon>
        <taxon>Terriglobales</taxon>
        <taxon>Acidobacteriaceae</taxon>
        <taxon>Bryocella</taxon>
    </lineage>
</organism>
<dbReference type="OrthoDB" id="9796461at2"/>
<name>A0A1H5Z7U6_9BACT</name>